<dbReference type="OrthoDB" id="5577209at2759"/>
<evidence type="ECO:0000256" key="2">
    <source>
        <dbReference type="SAM" id="MobiDB-lite"/>
    </source>
</evidence>
<feature type="compositionally biased region" description="Polar residues" evidence="2">
    <location>
        <begin position="441"/>
        <end position="453"/>
    </location>
</feature>
<dbReference type="InterPro" id="IPR012677">
    <property type="entry name" value="Nucleotide-bd_a/b_plait_sf"/>
</dbReference>
<sequence>MASAEQPLKKRKLYESVSEPQNLQESSASPLSQEEIMKKKRNKEEIRSLYDCYRRIRFCISHKDARFMPDFEQAYLSLITASRGCTSVQLIVAELIPRYASYCPTALEAAAKVAINMYNWSLAVILRGEDYDVVAFQTAKACIFGLVDICCTASSEAPTSSVIRGICSAVFLNVLTFFINSFEGKNIYQIGDEDIAKVQESSEHFSELKQKVLDEDESTLVRLFKFRALSLLRIFFCCPKNLLAACFELFKSSATDSGASKGGSYFLRQMTSQINATDVTHPLKKNDEARSSTGSIGESTGDIGISEGRLVSDNHHSSEEASLVSKNCLMGMALNKDPSLRDWIFSKYNKICKSMSSEAASEISSALKGIFGSFLELAKEVICQEDSDDDNSSPSKHMNRQYLMPVISNQHESSVEQSGRDSRVHGAYTGDVFNDDRDSANKVSGQPVKSCNSVVPFEPDMKSANENSNYECDGSMPMKDLETREREDSCFDRPSMQHNLVSKELPSPVNRKPLDFRNDALEGINHLGQVDDQHSKSDFVLPPTRSACAGAANISPSPEQHSAVRYRSSHSHSAWYFDGDPAAMDVVSASTQLWLGSLGPDASEAAVRFQFEKFGPMERFLFYPIKDFSLVEYRHIMDAIKAREYMRGSSPWGTCLRIKFLDIGLGSRGSINGVAVGASCHVYIGKVSSQWAKDEILHELARVGFRNPRMVTDLTSESALLMEFETAEEAAIVMAHLRQYRKESGFHGQMNNSMVLNAVSTDVTGSHMDARFVPTPIRVEFRSNNPGSMPNNIVGSPHLSTVHDSPIDNCKTRMSQLSSLLSSLSSKYNISQSSTSFGGHLSRNYNATATRDEDTFPTNTICISLPDSSSQFLTDDELMSVCHLAAGSFGSVVRLTRSNMQMGSCWFVELSSVDAAVAALKNLRSCPVSVFQIEFSQPGRHNSTPFISQSESTAHELVSPGIQLDNRGTTVQGGHPFQSNWPVSGYTEMLDVGTRKVENIGGYDNNMAVDLSHPVSEARSGSHGNEQVWMYKKPETGPQFSAPGILPCPPMAAQGPTIMPPQQVQASPFMRPIYPSPNNSWDTRGLGHPLPLNHISSGIMANNLHVNVPPPPFLPASVTPLAQISGNSMQHFDQVLAMPAVPPLSSPPPPPPDVPPPLPPSPPPLPVCQPPLVPPPPSSPPPLPPSVEASNLDNTVQCLQYQWQGVLCKSGVHYCTIYALREDLDACKYLYGVSEPAEWPARLDMTKRTDFQHVKSTFTSTPPHKREVCRLLPSNTGDHKGFQDFVTYLKQRECAGVIKIPAVKSMWSRLLFILPYSPDICSMLGMAPHPSECLIALVLPKETSFEWV</sequence>
<proteinExistence type="predicted"/>
<gene>
    <name evidence="4" type="ORF">BVC80_8915g16</name>
</gene>
<dbReference type="InParanoid" id="A0A200QFY7"/>
<feature type="region of interest" description="Disordered" evidence="2">
    <location>
        <begin position="1139"/>
        <end position="1188"/>
    </location>
</feature>
<reference evidence="4 5" key="1">
    <citation type="journal article" date="2017" name="Mol. Plant">
        <title>The Genome of Medicinal Plant Macleaya cordata Provides New Insights into Benzylisoquinoline Alkaloids Metabolism.</title>
        <authorList>
            <person name="Liu X."/>
            <person name="Liu Y."/>
            <person name="Huang P."/>
            <person name="Ma Y."/>
            <person name="Qing Z."/>
            <person name="Tang Q."/>
            <person name="Cao H."/>
            <person name="Cheng P."/>
            <person name="Zheng Y."/>
            <person name="Yuan Z."/>
            <person name="Zhou Y."/>
            <person name="Liu J."/>
            <person name="Tang Z."/>
            <person name="Zhuo Y."/>
            <person name="Zhang Y."/>
            <person name="Yu L."/>
            <person name="Huang J."/>
            <person name="Yang P."/>
            <person name="Peng Q."/>
            <person name="Zhang J."/>
            <person name="Jiang W."/>
            <person name="Zhang Z."/>
            <person name="Lin K."/>
            <person name="Ro D.K."/>
            <person name="Chen X."/>
            <person name="Xiong X."/>
            <person name="Shang Y."/>
            <person name="Huang S."/>
            <person name="Zeng J."/>
        </authorList>
    </citation>
    <scope>NUCLEOTIDE SEQUENCE [LARGE SCALE GENOMIC DNA]</scope>
    <source>
        <strain evidence="5">cv. BLH2017</strain>
        <tissue evidence="4">Root</tissue>
    </source>
</reference>
<evidence type="ECO:0000313" key="4">
    <source>
        <dbReference type="EMBL" id="OVA09366.1"/>
    </source>
</evidence>
<dbReference type="SMART" id="SM00360">
    <property type="entry name" value="RRM"/>
    <property type="match status" value="1"/>
</dbReference>
<keyword evidence="5" id="KW-1185">Reference proteome</keyword>
<dbReference type="PANTHER" id="PTHR21494">
    <property type="entry name" value="ACTIVATING SIGNAL COINTEGRATOR 1 COMPLEX SUBUNIT 2 ASC-1 COMPLEX SUBUNIT P100"/>
    <property type="match status" value="1"/>
</dbReference>
<keyword evidence="1" id="KW-0694">RNA-binding</keyword>
<dbReference type="STRING" id="56857.A0A200QFY7"/>
<protein>
    <submittedName>
        <fullName evidence="4">RNA recognition motif domain</fullName>
    </submittedName>
</protein>
<dbReference type="Pfam" id="PF07744">
    <property type="entry name" value="SPOC"/>
    <property type="match status" value="1"/>
</dbReference>
<dbReference type="InterPro" id="IPR035979">
    <property type="entry name" value="RBD_domain_sf"/>
</dbReference>
<dbReference type="EMBL" id="MVGT01002091">
    <property type="protein sequence ID" value="OVA09366.1"/>
    <property type="molecule type" value="Genomic_DNA"/>
</dbReference>
<organism evidence="4 5">
    <name type="scientific">Macleaya cordata</name>
    <name type="common">Five-seeded plume-poppy</name>
    <name type="synonym">Bocconia cordata</name>
    <dbReference type="NCBI Taxonomy" id="56857"/>
    <lineage>
        <taxon>Eukaryota</taxon>
        <taxon>Viridiplantae</taxon>
        <taxon>Streptophyta</taxon>
        <taxon>Embryophyta</taxon>
        <taxon>Tracheophyta</taxon>
        <taxon>Spermatophyta</taxon>
        <taxon>Magnoliopsida</taxon>
        <taxon>Ranunculales</taxon>
        <taxon>Papaveraceae</taxon>
        <taxon>Papaveroideae</taxon>
        <taxon>Macleaya</taxon>
    </lineage>
</organism>
<comment type="caution">
    <text evidence="4">The sequence shown here is derived from an EMBL/GenBank/DDBJ whole genome shotgun (WGS) entry which is preliminary data.</text>
</comment>
<dbReference type="PROSITE" id="PS50102">
    <property type="entry name" value="RRM"/>
    <property type="match status" value="1"/>
</dbReference>
<dbReference type="Proteomes" id="UP000195402">
    <property type="component" value="Unassembled WGS sequence"/>
</dbReference>
<feature type="compositionally biased region" description="Polar residues" evidence="2">
    <location>
        <begin position="18"/>
        <end position="32"/>
    </location>
</feature>
<dbReference type="OMA" id="MYNWSLA"/>
<feature type="domain" description="RRM" evidence="3">
    <location>
        <begin position="591"/>
        <end position="663"/>
    </location>
</feature>
<dbReference type="InterPro" id="IPR000504">
    <property type="entry name" value="RRM_dom"/>
</dbReference>
<dbReference type="FunCoup" id="A0A200QFY7">
    <property type="interactions" value="1951"/>
</dbReference>
<dbReference type="GO" id="GO:0043130">
    <property type="term" value="F:ubiquitin binding"/>
    <property type="evidence" value="ECO:0007669"/>
    <property type="project" value="TreeGrafter"/>
</dbReference>
<dbReference type="InterPro" id="IPR052586">
    <property type="entry name" value="ASCC2"/>
</dbReference>
<evidence type="ECO:0000256" key="1">
    <source>
        <dbReference type="PROSITE-ProRule" id="PRU00176"/>
    </source>
</evidence>
<feature type="region of interest" description="Disordered" evidence="2">
    <location>
        <begin position="1"/>
        <end position="37"/>
    </location>
</feature>
<evidence type="ECO:0000259" key="3">
    <source>
        <dbReference type="PROSITE" id="PS50102"/>
    </source>
</evidence>
<feature type="compositionally biased region" description="Pro residues" evidence="2">
    <location>
        <begin position="1140"/>
        <end position="1185"/>
    </location>
</feature>
<dbReference type="CDD" id="cd00590">
    <property type="entry name" value="RRM_SF"/>
    <property type="match status" value="1"/>
</dbReference>
<evidence type="ECO:0000313" key="5">
    <source>
        <dbReference type="Proteomes" id="UP000195402"/>
    </source>
</evidence>
<dbReference type="PANTHER" id="PTHR21494:SF2">
    <property type="entry name" value="NUCLEIC ACID BINDING PROTEIN"/>
    <property type="match status" value="1"/>
</dbReference>
<accession>A0A200QFY7</accession>
<dbReference type="GO" id="GO:0003723">
    <property type="term" value="F:RNA binding"/>
    <property type="evidence" value="ECO:0007669"/>
    <property type="project" value="UniProtKB-UniRule"/>
</dbReference>
<feature type="region of interest" description="Disordered" evidence="2">
    <location>
        <begin position="410"/>
        <end position="477"/>
    </location>
</feature>
<dbReference type="InterPro" id="IPR012921">
    <property type="entry name" value="SPOC_C"/>
</dbReference>
<name>A0A200QFY7_MACCD</name>
<dbReference type="Gene3D" id="3.30.70.330">
    <property type="match status" value="1"/>
</dbReference>
<dbReference type="CDD" id="cd21546">
    <property type="entry name" value="SPOC_FPA-like"/>
    <property type="match status" value="1"/>
</dbReference>
<dbReference type="SUPFAM" id="SSF54928">
    <property type="entry name" value="RNA-binding domain, RBD"/>
    <property type="match status" value="1"/>
</dbReference>